<keyword evidence="4" id="KW-0158">Chromosome</keyword>
<keyword evidence="18" id="KW-0539">Nucleus</keyword>
<keyword evidence="10" id="KW-0747">Spliceosome</keyword>
<dbReference type="Pfam" id="PF00069">
    <property type="entry name" value="Pkinase"/>
    <property type="match status" value="1"/>
</dbReference>
<dbReference type="SUPFAM" id="SSF56112">
    <property type="entry name" value="Protein kinase-like (PK-like)"/>
    <property type="match status" value="1"/>
</dbReference>
<keyword evidence="11" id="KW-0547">Nucleotide-binding</keyword>
<feature type="region of interest" description="Disordered" evidence="25">
    <location>
        <begin position="1"/>
        <end position="104"/>
    </location>
</feature>
<feature type="compositionally biased region" description="Low complexity" evidence="25">
    <location>
        <begin position="69"/>
        <end position="80"/>
    </location>
</feature>
<dbReference type="PROSITE" id="PS50011">
    <property type="entry name" value="PROTEIN_KINASE_DOM"/>
    <property type="match status" value="1"/>
</dbReference>
<dbReference type="EMBL" id="HACA01005777">
    <property type="protein sequence ID" value="CDW23138.1"/>
    <property type="molecule type" value="Transcribed_RNA"/>
</dbReference>
<dbReference type="FunFam" id="1.10.510.10:FF:000078">
    <property type="entry name" value="Serine/threonine-protein kinase PRP4 homolog"/>
    <property type="match status" value="1"/>
</dbReference>
<keyword evidence="13" id="KW-0995">Kinetochore</keyword>
<comment type="catalytic activity">
    <reaction evidence="23">
        <text>L-threonyl-[protein] + ATP = O-phospho-L-threonyl-[protein] + ADP + H(+)</text>
        <dbReference type="Rhea" id="RHEA:46608"/>
        <dbReference type="Rhea" id="RHEA-COMP:11060"/>
        <dbReference type="Rhea" id="RHEA-COMP:11605"/>
        <dbReference type="ChEBI" id="CHEBI:15378"/>
        <dbReference type="ChEBI" id="CHEBI:30013"/>
        <dbReference type="ChEBI" id="CHEBI:30616"/>
        <dbReference type="ChEBI" id="CHEBI:61977"/>
        <dbReference type="ChEBI" id="CHEBI:456216"/>
        <dbReference type="EC" id="2.7.11.1"/>
    </reaction>
    <physiologicalReaction direction="left-to-right" evidence="23">
        <dbReference type="Rhea" id="RHEA:46609"/>
    </physiologicalReaction>
</comment>
<evidence type="ECO:0000313" key="27">
    <source>
        <dbReference type="EMBL" id="CDW23138.1"/>
    </source>
</evidence>
<evidence type="ECO:0000256" key="15">
    <source>
        <dbReference type="ARBA" id="ARBA00022843"/>
    </source>
</evidence>
<dbReference type="InterPro" id="IPR044092">
    <property type="entry name" value="STKc_PRP4"/>
</dbReference>
<dbReference type="Gene3D" id="1.10.510.10">
    <property type="entry name" value="Transferase(Phosphotransferase) domain 1"/>
    <property type="match status" value="1"/>
</dbReference>
<dbReference type="OrthoDB" id="3967at2759"/>
<evidence type="ECO:0000256" key="1">
    <source>
        <dbReference type="ARBA" id="ARBA00004123"/>
    </source>
</evidence>
<evidence type="ECO:0000256" key="12">
    <source>
        <dbReference type="ARBA" id="ARBA00022777"/>
    </source>
</evidence>
<comment type="similarity">
    <text evidence="19">Belongs to the protein kinase superfamily. CMGC Ser/Thr protein kinase family.</text>
</comment>
<dbReference type="InterPro" id="IPR050494">
    <property type="entry name" value="Ser_Thr_dual-spec_kinase"/>
</dbReference>
<keyword evidence="15" id="KW-0832">Ubl conjugation</keyword>
<evidence type="ECO:0000256" key="14">
    <source>
        <dbReference type="ARBA" id="ARBA00022840"/>
    </source>
</evidence>
<evidence type="ECO:0000256" key="11">
    <source>
        <dbReference type="ARBA" id="ARBA00022741"/>
    </source>
</evidence>
<evidence type="ECO:0000256" key="24">
    <source>
        <dbReference type="ARBA" id="ARBA00048977"/>
    </source>
</evidence>
<comment type="catalytic activity">
    <reaction evidence="24">
        <text>L-seryl-[protein] + ATP = O-phospho-L-seryl-[protein] + ADP + H(+)</text>
        <dbReference type="Rhea" id="RHEA:17989"/>
        <dbReference type="Rhea" id="RHEA-COMP:9863"/>
        <dbReference type="Rhea" id="RHEA-COMP:11604"/>
        <dbReference type="ChEBI" id="CHEBI:15378"/>
        <dbReference type="ChEBI" id="CHEBI:29999"/>
        <dbReference type="ChEBI" id="CHEBI:30616"/>
        <dbReference type="ChEBI" id="CHEBI:83421"/>
        <dbReference type="ChEBI" id="CHEBI:456216"/>
        <dbReference type="EC" id="2.7.11.1"/>
    </reaction>
    <physiologicalReaction direction="left-to-right" evidence="24">
        <dbReference type="Rhea" id="RHEA:17990"/>
    </physiologicalReaction>
</comment>
<evidence type="ECO:0000256" key="9">
    <source>
        <dbReference type="ARBA" id="ARBA00022679"/>
    </source>
</evidence>
<evidence type="ECO:0000256" key="8">
    <source>
        <dbReference type="ARBA" id="ARBA00022664"/>
    </source>
</evidence>
<sequence length="534" mass="62229">MDHKLKRRHKEKKHRKDRRRSRSPYRYHRRRRDEEDEEEERRRNYQKRRSPHSSNYHHRRTHREHDVIDISSSESSSSSIEQEDDNNVEILSSGGEGEETTEEAIIRKQRKRRQDLLQKLQSNGEEKETKEESLEVKAPSFKIESPKTPTETTWKSLKSETSTFDMFAEDDSIPISSTVPLPLQHPAENPNLTDNWDDAEGYYRVQIGEIMDTRYSVFGYTGQGVFSNVVRARDTARGNQEVAIKIIRNNELMHKSGLKELEILKRLNDADPDDKYHCLRLFRHFFHKQHLCMSFEPLSMNLREILKKYGKNVGINIRAVRSYSTQLLYALRLLRKCSIIHGDIKPDNILVNETKSTLKLCDFGSASHVADGEITPYLVSRFYRAPEIILGLKYDFNVDLWSVGATIYELYTGKILFPGHSNNEMLKLFMELKGKFPNKLIRRGQFRNQHFDDNCSFLFRDTDKVTQRDRIVTMSVINRSKGLADIISTQKGFSGNVSAEGHLVDLLDKCLFLDPMKRPSLSSCLTHPFITEKD</sequence>
<protein>
    <recommendedName>
        <fullName evidence="20">Serine/threonine-protein kinase PRP4 homolog</fullName>
        <ecNumber evidence="3">2.7.11.1</ecNumber>
    </recommendedName>
    <alternativeName>
        <fullName evidence="21">PRP4 pre-mRNA-processing factor 4 homolog</fullName>
    </alternativeName>
</protein>
<evidence type="ECO:0000256" key="2">
    <source>
        <dbReference type="ARBA" id="ARBA00004629"/>
    </source>
</evidence>
<name>A0A0K2TAU7_LEPSM</name>
<evidence type="ECO:0000256" key="22">
    <source>
        <dbReference type="ARBA" id="ARBA00046964"/>
    </source>
</evidence>
<dbReference type="FunFam" id="3.30.200.20:FF:000123">
    <property type="entry name" value="serine/threonine-protein kinase PRP4 homolog"/>
    <property type="match status" value="1"/>
</dbReference>
<dbReference type="GO" id="GO:0005681">
    <property type="term" value="C:spliceosomal complex"/>
    <property type="evidence" value="ECO:0007669"/>
    <property type="project" value="UniProtKB-KW"/>
</dbReference>
<dbReference type="GO" id="GO:0004674">
    <property type="term" value="F:protein serine/threonine kinase activity"/>
    <property type="evidence" value="ECO:0007669"/>
    <property type="project" value="UniProtKB-KW"/>
</dbReference>
<accession>A0A0K2TAU7</accession>
<evidence type="ECO:0000256" key="21">
    <source>
        <dbReference type="ARBA" id="ARBA00031858"/>
    </source>
</evidence>
<dbReference type="InterPro" id="IPR000719">
    <property type="entry name" value="Prot_kinase_dom"/>
</dbReference>
<evidence type="ECO:0000256" key="3">
    <source>
        <dbReference type="ARBA" id="ARBA00012513"/>
    </source>
</evidence>
<evidence type="ECO:0000256" key="16">
    <source>
        <dbReference type="ARBA" id="ARBA00022990"/>
    </source>
</evidence>
<dbReference type="PROSITE" id="PS00108">
    <property type="entry name" value="PROTEIN_KINASE_ST"/>
    <property type="match status" value="1"/>
</dbReference>
<keyword evidence="6" id="KW-0723">Serine/threonine-protein kinase</keyword>
<comment type="subcellular location">
    <subcellularLocation>
        <location evidence="2">Chromosome</location>
        <location evidence="2">Centromere</location>
        <location evidence="2">Kinetochore</location>
    </subcellularLocation>
    <subcellularLocation>
        <location evidence="1">Nucleus</location>
    </subcellularLocation>
</comment>
<comment type="subunit">
    <text evidence="22">Interacts with CLK1 C-terminus. Associates with the U5 snRNP and NCOR1 deacetylase complexes. Identified in the spliceosome C complex.</text>
</comment>
<evidence type="ECO:0000256" key="20">
    <source>
        <dbReference type="ARBA" id="ARBA00023637"/>
    </source>
</evidence>
<keyword evidence="16" id="KW-0007">Acetylation</keyword>
<proteinExistence type="inferred from homology"/>
<dbReference type="PANTHER" id="PTHR24058:SF103">
    <property type="entry name" value="SERINE_THREONINE-PROTEIN KINASE PRP4 HOMOLOG"/>
    <property type="match status" value="1"/>
</dbReference>
<evidence type="ECO:0000256" key="13">
    <source>
        <dbReference type="ARBA" id="ARBA00022838"/>
    </source>
</evidence>
<dbReference type="GO" id="GO:0005524">
    <property type="term" value="F:ATP binding"/>
    <property type="evidence" value="ECO:0007669"/>
    <property type="project" value="UniProtKB-KW"/>
</dbReference>
<keyword evidence="7" id="KW-0597">Phosphoprotein</keyword>
<keyword evidence="5" id="KW-1017">Isopeptide bond</keyword>
<dbReference type="GO" id="GO:0045292">
    <property type="term" value="P:mRNA cis splicing, via spliceosome"/>
    <property type="evidence" value="ECO:0007669"/>
    <property type="project" value="InterPro"/>
</dbReference>
<feature type="compositionally biased region" description="Basic residues" evidence="25">
    <location>
        <begin position="1"/>
        <end position="31"/>
    </location>
</feature>
<evidence type="ECO:0000256" key="18">
    <source>
        <dbReference type="ARBA" id="ARBA00023242"/>
    </source>
</evidence>
<evidence type="ECO:0000256" key="6">
    <source>
        <dbReference type="ARBA" id="ARBA00022527"/>
    </source>
</evidence>
<feature type="domain" description="Protein kinase" evidence="26">
    <location>
        <begin position="215"/>
        <end position="530"/>
    </location>
</feature>
<keyword evidence="9" id="KW-0808">Transferase</keyword>
<evidence type="ECO:0000256" key="4">
    <source>
        <dbReference type="ARBA" id="ARBA00022454"/>
    </source>
</evidence>
<keyword evidence="12" id="KW-0418">Kinase</keyword>
<evidence type="ECO:0000259" key="26">
    <source>
        <dbReference type="PROSITE" id="PS50011"/>
    </source>
</evidence>
<dbReference type="PANTHER" id="PTHR24058">
    <property type="entry name" value="DUAL SPECIFICITY PROTEIN KINASE"/>
    <property type="match status" value="1"/>
</dbReference>
<reference evidence="27" key="1">
    <citation type="submission" date="2014-05" db="EMBL/GenBank/DDBJ databases">
        <authorList>
            <person name="Chronopoulou M."/>
        </authorList>
    </citation>
    <scope>NUCLEOTIDE SEQUENCE</scope>
    <source>
        <tissue evidence="27">Whole organism</tissue>
    </source>
</reference>
<keyword evidence="17" id="KW-0508">mRNA splicing</keyword>
<dbReference type="AlphaFoldDB" id="A0A0K2TAU7"/>
<evidence type="ECO:0000256" key="25">
    <source>
        <dbReference type="SAM" id="MobiDB-lite"/>
    </source>
</evidence>
<dbReference type="CDD" id="cd14135">
    <property type="entry name" value="STKc_PRP4"/>
    <property type="match status" value="1"/>
</dbReference>
<evidence type="ECO:0000256" key="19">
    <source>
        <dbReference type="ARBA" id="ARBA00023596"/>
    </source>
</evidence>
<dbReference type="InterPro" id="IPR011009">
    <property type="entry name" value="Kinase-like_dom_sf"/>
</dbReference>
<dbReference type="Gene3D" id="3.30.200.20">
    <property type="entry name" value="Phosphorylase Kinase, domain 1"/>
    <property type="match status" value="1"/>
</dbReference>
<dbReference type="GO" id="GO:0000776">
    <property type="term" value="C:kinetochore"/>
    <property type="evidence" value="ECO:0007669"/>
    <property type="project" value="UniProtKB-KW"/>
</dbReference>
<organism evidence="27">
    <name type="scientific">Lepeophtheirus salmonis</name>
    <name type="common">Salmon louse</name>
    <name type="synonym">Caligus salmonis</name>
    <dbReference type="NCBI Taxonomy" id="72036"/>
    <lineage>
        <taxon>Eukaryota</taxon>
        <taxon>Metazoa</taxon>
        <taxon>Ecdysozoa</taxon>
        <taxon>Arthropoda</taxon>
        <taxon>Crustacea</taxon>
        <taxon>Multicrustacea</taxon>
        <taxon>Hexanauplia</taxon>
        <taxon>Copepoda</taxon>
        <taxon>Siphonostomatoida</taxon>
        <taxon>Caligidae</taxon>
        <taxon>Lepeophtheirus</taxon>
    </lineage>
</organism>
<feature type="compositionally biased region" description="Basic residues" evidence="25">
    <location>
        <begin position="44"/>
        <end position="62"/>
    </location>
</feature>
<dbReference type="EC" id="2.7.11.1" evidence="3"/>
<keyword evidence="8" id="KW-0507">mRNA processing</keyword>
<keyword evidence="14" id="KW-0067">ATP-binding</keyword>
<evidence type="ECO:0000256" key="23">
    <source>
        <dbReference type="ARBA" id="ARBA00048659"/>
    </source>
</evidence>
<dbReference type="SMART" id="SM00220">
    <property type="entry name" value="S_TKc"/>
    <property type="match status" value="1"/>
</dbReference>
<evidence type="ECO:0000256" key="17">
    <source>
        <dbReference type="ARBA" id="ARBA00023187"/>
    </source>
</evidence>
<dbReference type="InterPro" id="IPR008271">
    <property type="entry name" value="Ser/Thr_kinase_AS"/>
</dbReference>
<evidence type="ECO:0000256" key="5">
    <source>
        <dbReference type="ARBA" id="ARBA00022499"/>
    </source>
</evidence>
<evidence type="ECO:0000256" key="7">
    <source>
        <dbReference type="ARBA" id="ARBA00022553"/>
    </source>
</evidence>
<evidence type="ECO:0000256" key="10">
    <source>
        <dbReference type="ARBA" id="ARBA00022728"/>
    </source>
</evidence>